<sequence length="411" mass="45707">MDKFLATFMLTYKNKVKAKSFIIFTTVVVLLIVLLANVNKIIEFFDDGEDKIGVAAPTTELYEAVKSQNKQFGDDVQFVKISEKDAKSQIRDEKIDDAFVIKEGQDQQLEGKILSHSTVSAEDEQLLQTVLSQIQSQMRAAQMDLTPKQLADLQAQSKVSSEVVSTSSDGSSLSPSQQALNSIIINGGVFLMFFIIINYSSQVGMEIATEKTSRVIEMIITSVKPVTHITAKICGILAVAFTQVFIFVATAVICFFVFDVSDLLDGFEFETNPETTRLIVVGIIFLILGIISYVLLSALLGSITARIEDINQTFMPVTLISIVGLYIGIFSFIKPENMLEKVTSFIPLLSPFIMFIRSSTPDVSWIEIFISMGLSVIAIVLLAWLTLRSYKDSVLRFDKGLIQSFKRLFKQ</sequence>
<feature type="domain" description="ABC-2 type transporter transmembrane" evidence="7">
    <location>
        <begin position="19"/>
        <end position="387"/>
    </location>
</feature>
<evidence type="ECO:0000256" key="6">
    <source>
        <dbReference type="SAM" id="Phobius"/>
    </source>
</evidence>
<feature type="transmembrane region" description="Helical" evidence="6">
    <location>
        <begin position="364"/>
        <end position="387"/>
    </location>
</feature>
<dbReference type="EMBL" id="PPQW01000021">
    <property type="protein sequence ID" value="PNZ68071.1"/>
    <property type="molecule type" value="Genomic_DNA"/>
</dbReference>
<dbReference type="GO" id="GO:0005886">
    <property type="term" value="C:plasma membrane"/>
    <property type="evidence" value="ECO:0007669"/>
    <property type="project" value="UniProtKB-SubCell"/>
</dbReference>
<evidence type="ECO:0000256" key="4">
    <source>
        <dbReference type="ARBA" id="ARBA00022989"/>
    </source>
</evidence>
<gene>
    <name evidence="8" type="ORF">CD158_04710</name>
</gene>
<reference evidence="8 9" key="1">
    <citation type="submission" date="2017-08" db="EMBL/GenBank/DDBJ databases">
        <title>Draft genome sequences of 64 type strains of genus Staph aureus.</title>
        <authorList>
            <person name="Cole K."/>
            <person name="Golubchik T."/>
            <person name="Russell J."/>
            <person name="Foster D."/>
            <person name="Llewelyn M."/>
            <person name="Wilson D."/>
            <person name="Crook D."/>
            <person name="Paul J."/>
        </authorList>
    </citation>
    <scope>NUCLEOTIDE SEQUENCE [LARGE SCALE GENOMIC DNA]</scope>
    <source>
        <strain evidence="8 9">NCTC 12101</strain>
    </source>
</reference>
<evidence type="ECO:0000256" key="3">
    <source>
        <dbReference type="ARBA" id="ARBA00022692"/>
    </source>
</evidence>
<feature type="transmembrane region" description="Helical" evidence="6">
    <location>
        <begin position="21"/>
        <end position="38"/>
    </location>
</feature>
<dbReference type="AlphaFoldDB" id="A0AAP8TTD9"/>
<evidence type="ECO:0000256" key="2">
    <source>
        <dbReference type="ARBA" id="ARBA00022475"/>
    </source>
</evidence>
<evidence type="ECO:0000256" key="5">
    <source>
        <dbReference type="ARBA" id="ARBA00023136"/>
    </source>
</evidence>
<proteinExistence type="predicted"/>
<dbReference type="RefSeq" id="WP_059107489.1">
    <property type="nucleotide sequence ID" value="NZ_AP024589.1"/>
</dbReference>
<comment type="subcellular location">
    <subcellularLocation>
        <location evidence="1">Cell membrane</location>
        <topology evidence="1">Multi-pass membrane protein</topology>
    </subcellularLocation>
</comment>
<keyword evidence="2" id="KW-1003">Cell membrane</keyword>
<evidence type="ECO:0000256" key="1">
    <source>
        <dbReference type="ARBA" id="ARBA00004651"/>
    </source>
</evidence>
<feature type="transmembrane region" description="Helical" evidence="6">
    <location>
        <begin position="179"/>
        <end position="199"/>
    </location>
</feature>
<dbReference type="Proteomes" id="UP000242470">
    <property type="component" value="Unassembled WGS sequence"/>
</dbReference>
<dbReference type="GeneID" id="64981486"/>
<keyword evidence="4 6" id="KW-1133">Transmembrane helix</keyword>
<dbReference type="PANTHER" id="PTHR30294">
    <property type="entry name" value="MEMBRANE COMPONENT OF ABC TRANSPORTER YHHJ-RELATED"/>
    <property type="match status" value="1"/>
</dbReference>
<keyword evidence="5 6" id="KW-0472">Membrane</keyword>
<dbReference type="GO" id="GO:0140359">
    <property type="term" value="F:ABC-type transporter activity"/>
    <property type="evidence" value="ECO:0007669"/>
    <property type="project" value="InterPro"/>
</dbReference>
<comment type="caution">
    <text evidence="8">The sequence shown here is derived from an EMBL/GenBank/DDBJ whole genome shotgun (WGS) entry which is preliminary data.</text>
</comment>
<organism evidence="8 9">
    <name type="scientific">Staphylococcus auricularis</name>
    <dbReference type="NCBI Taxonomy" id="29379"/>
    <lineage>
        <taxon>Bacteria</taxon>
        <taxon>Bacillati</taxon>
        <taxon>Bacillota</taxon>
        <taxon>Bacilli</taxon>
        <taxon>Bacillales</taxon>
        <taxon>Staphylococcaceae</taxon>
        <taxon>Staphylococcus</taxon>
    </lineage>
</organism>
<dbReference type="InterPro" id="IPR013525">
    <property type="entry name" value="ABC2_TM"/>
</dbReference>
<evidence type="ECO:0000259" key="7">
    <source>
        <dbReference type="Pfam" id="PF12698"/>
    </source>
</evidence>
<evidence type="ECO:0000313" key="9">
    <source>
        <dbReference type="Proteomes" id="UP000242470"/>
    </source>
</evidence>
<feature type="transmembrane region" description="Helical" evidence="6">
    <location>
        <begin position="233"/>
        <end position="258"/>
    </location>
</feature>
<dbReference type="PANTHER" id="PTHR30294:SF29">
    <property type="entry name" value="MULTIDRUG ABC TRANSPORTER PERMEASE YBHS-RELATED"/>
    <property type="match status" value="1"/>
</dbReference>
<keyword evidence="3 6" id="KW-0812">Transmembrane</keyword>
<name>A0AAP8TTD9_9STAP</name>
<protein>
    <submittedName>
        <fullName evidence="8">ABC transporter permease</fullName>
    </submittedName>
</protein>
<dbReference type="Pfam" id="PF12698">
    <property type="entry name" value="ABC2_membrane_3"/>
    <property type="match status" value="1"/>
</dbReference>
<evidence type="ECO:0000313" key="8">
    <source>
        <dbReference type="EMBL" id="PNZ68071.1"/>
    </source>
</evidence>
<feature type="transmembrane region" description="Helical" evidence="6">
    <location>
        <begin position="278"/>
        <end position="301"/>
    </location>
</feature>
<feature type="transmembrane region" description="Helical" evidence="6">
    <location>
        <begin position="313"/>
        <end position="333"/>
    </location>
</feature>
<accession>A0AAP8TTD9</accession>
<dbReference type="InterPro" id="IPR051449">
    <property type="entry name" value="ABC-2_transporter_component"/>
</dbReference>